<dbReference type="Pfam" id="PF03781">
    <property type="entry name" value="FGE-sulfatase"/>
    <property type="match status" value="1"/>
</dbReference>
<dbReference type="InterPro" id="IPR016187">
    <property type="entry name" value="CTDL_fold"/>
</dbReference>
<name>J9C9W7_9ZZZZ</name>
<evidence type="ECO:0000313" key="2">
    <source>
        <dbReference type="EMBL" id="EJW96700.1"/>
    </source>
</evidence>
<organism evidence="2">
    <name type="scientific">gut metagenome</name>
    <dbReference type="NCBI Taxonomy" id="749906"/>
    <lineage>
        <taxon>unclassified sequences</taxon>
        <taxon>metagenomes</taxon>
        <taxon>organismal metagenomes</taxon>
    </lineage>
</organism>
<accession>J9C9W7</accession>
<proteinExistence type="predicted"/>
<reference evidence="2" key="1">
    <citation type="journal article" date="2012" name="PLoS ONE">
        <title>Gene sets for utilization of primary and secondary nutrition supplies in the distal gut of endangered iberian lynx.</title>
        <authorList>
            <person name="Alcaide M."/>
            <person name="Messina E."/>
            <person name="Richter M."/>
            <person name="Bargiela R."/>
            <person name="Peplies J."/>
            <person name="Huws S.A."/>
            <person name="Newbold C.J."/>
            <person name="Golyshin P.N."/>
            <person name="Simon M.A."/>
            <person name="Lopez G."/>
            <person name="Yakimov M.M."/>
            <person name="Ferrer M."/>
        </authorList>
    </citation>
    <scope>NUCLEOTIDE SEQUENCE</scope>
</reference>
<dbReference type="SUPFAM" id="SSF56436">
    <property type="entry name" value="C-type lectin-like"/>
    <property type="match status" value="1"/>
</dbReference>
<sequence>MSGRGFKEPTPYGMTLVKRGSLRMGVEKQDSLWGKSMPVKDISVDGFWMDESEVTNSQYKQFVYWVRDSILRTRLADPSYGGDETYMITEDKNGDPVTPHLNWNKRLPRKPTEDELRAFESLYVINPVTGEKMLDARQLNYRYEIYDYTAAALRRNRLNPQERNLN</sequence>
<dbReference type="InterPro" id="IPR005532">
    <property type="entry name" value="SUMF_dom"/>
</dbReference>
<dbReference type="Gene3D" id="3.90.1580.10">
    <property type="entry name" value="paralog of FGE (formylglycine-generating enzyme)"/>
    <property type="match status" value="1"/>
</dbReference>
<feature type="domain" description="Sulfatase-modifying factor enzyme-like" evidence="1">
    <location>
        <begin position="13"/>
        <end position="67"/>
    </location>
</feature>
<gene>
    <name evidence="2" type="ORF">EVA_15193</name>
</gene>
<feature type="non-terminal residue" evidence="2">
    <location>
        <position position="166"/>
    </location>
</feature>
<evidence type="ECO:0000259" key="1">
    <source>
        <dbReference type="Pfam" id="PF03781"/>
    </source>
</evidence>
<dbReference type="InterPro" id="IPR042095">
    <property type="entry name" value="SUMF_sf"/>
</dbReference>
<dbReference type="AlphaFoldDB" id="J9C9W7"/>
<comment type="caution">
    <text evidence="2">The sequence shown here is derived from an EMBL/GenBank/DDBJ whole genome shotgun (WGS) entry which is preliminary data.</text>
</comment>
<dbReference type="EMBL" id="AMCI01005154">
    <property type="protein sequence ID" value="EJW96700.1"/>
    <property type="molecule type" value="Genomic_DNA"/>
</dbReference>
<protein>
    <submittedName>
        <fullName evidence="2">Protein containing Sulphatase-modifying factor domain protein</fullName>
    </submittedName>
</protein>